<dbReference type="Proteomes" id="UP000602510">
    <property type="component" value="Unassembled WGS sequence"/>
</dbReference>
<proteinExistence type="predicted"/>
<evidence type="ECO:0000313" key="3">
    <source>
        <dbReference type="EMBL" id="KAF4145483.1"/>
    </source>
</evidence>
<dbReference type="AlphaFoldDB" id="A0A833TA57"/>
<gene>
    <name evidence="2" type="ORF">GN244_ATG03010</name>
    <name evidence="3" type="ORF">GN958_ATG05286</name>
</gene>
<sequence length="370" mass="41743">MTNHSHASPSLRAAPPLLMHDNSFGEGNRKVAICTLKFEAPSLDPLHARRRRSRRPRAERTLFFAQLPSPSRRPRCLNLSGGNSLFGEDAPPSCRTQRTSQPTPSHHPTKRHHPTCSKPSRTNLTPPKIRPRPRDALTTTTMDIRRLLHNPDDGGWYIIGETKSEAEMNEFRRSLKRNAIINTHLVNCTMNHGNLGVNTEHKMKVQWTKCTSALCHPKGNNQNEFDEQGKPRACPVQVRMSTCQLTFAGIICQAYQHLSEEHDSAEPLQSSVTEEMKTHIVRMLLENPDVKPMAIYKELTALHEKGAFGADLMPTKIQLRNALTYLRSRKLKLSSGSGGSTDGTPRKRRYNSFSDGSESPPLEEHRQPEY</sequence>
<dbReference type="EMBL" id="JAACNO010000726">
    <property type="protein sequence ID" value="KAF4145483.1"/>
    <property type="molecule type" value="Genomic_DNA"/>
</dbReference>
<evidence type="ECO:0000313" key="2">
    <source>
        <dbReference type="EMBL" id="KAF4044604.1"/>
    </source>
</evidence>
<feature type="compositionally biased region" description="Polar residues" evidence="1">
    <location>
        <begin position="94"/>
        <end position="106"/>
    </location>
</feature>
<organism evidence="2 4">
    <name type="scientific">Phytophthora infestans</name>
    <name type="common">Potato late blight agent</name>
    <name type="synonym">Botrytis infestans</name>
    <dbReference type="NCBI Taxonomy" id="4787"/>
    <lineage>
        <taxon>Eukaryota</taxon>
        <taxon>Sar</taxon>
        <taxon>Stramenopiles</taxon>
        <taxon>Oomycota</taxon>
        <taxon>Peronosporomycetes</taxon>
        <taxon>Peronosporales</taxon>
        <taxon>Peronosporaceae</taxon>
        <taxon>Phytophthora</taxon>
    </lineage>
</organism>
<name>A0A833TA57_PHYIN</name>
<dbReference type="EMBL" id="WSZM01000063">
    <property type="protein sequence ID" value="KAF4044604.1"/>
    <property type="molecule type" value="Genomic_DNA"/>
</dbReference>
<feature type="region of interest" description="Disordered" evidence="1">
    <location>
        <begin position="332"/>
        <end position="370"/>
    </location>
</feature>
<dbReference type="Proteomes" id="UP000704712">
    <property type="component" value="Unassembled WGS sequence"/>
</dbReference>
<keyword evidence="4" id="KW-1185">Reference proteome</keyword>
<evidence type="ECO:0000256" key="1">
    <source>
        <dbReference type="SAM" id="MobiDB-lite"/>
    </source>
</evidence>
<comment type="caution">
    <text evidence="2">The sequence shown here is derived from an EMBL/GenBank/DDBJ whole genome shotgun (WGS) entry which is preliminary data.</text>
</comment>
<evidence type="ECO:0000313" key="4">
    <source>
        <dbReference type="Proteomes" id="UP000602510"/>
    </source>
</evidence>
<reference evidence="2" key="1">
    <citation type="submission" date="2020-04" db="EMBL/GenBank/DDBJ databases">
        <title>Hybrid Assembly of Korean Phytophthora infestans isolates.</title>
        <authorList>
            <person name="Prokchorchik M."/>
            <person name="Lee Y."/>
            <person name="Seo J."/>
            <person name="Cho J.-H."/>
            <person name="Park Y.-E."/>
            <person name="Jang D.-C."/>
            <person name="Im J.-S."/>
            <person name="Choi J.-G."/>
            <person name="Park H.-J."/>
            <person name="Lee G.-B."/>
            <person name="Lee Y.-G."/>
            <person name="Hong S.-Y."/>
            <person name="Cho K."/>
            <person name="Sohn K.H."/>
        </authorList>
    </citation>
    <scope>NUCLEOTIDE SEQUENCE</scope>
    <source>
        <strain evidence="2">KR_1_A1</strain>
        <strain evidence="3">KR_2_A2</strain>
    </source>
</reference>
<accession>A0A833TA57</accession>
<protein>
    <submittedName>
        <fullName evidence="2">Uncharacterized protein</fullName>
    </submittedName>
</protein>
<feature type="region of interest" description="Disordered" evidence="1">
    <location>
        <begin position="81"/>
        <end position="134"/>
    </location>
</feature>